<name>A0ABY6BIS2_9GAMM</name>
<evidence type="ECO:0000256" key="3">
    <source>
        <dbReference type="SAM" id="SignalP"/>
    </source>
</evidence>
<gene>
    <name evidence="4" type="ORF">N4264_07035</name>
</gene>
<dbReference type="EMBL" id="CP104694">
    <property type="protein sequence ID" value="UXI69397.1"/>
    <property type="molecule type" value="Genomic_DNA"/>
</dbReference>
<feature type="signal peptide" evidence="3">
    <location>
        <begin position="1"/>
        <end position="21"/>
    </location>
</feature>
<organism evidence="4 5">
    <name type="scientific">Tahibacter amnicola</name>
    <dbReference type="NCBI Taxonomy" id="2976241"/>
    <lineage>
        <taxon>Bacteria</taxon>
        <taxon>Pseudomonadati</taxon>
        <taxon>Pseudomonadota</taxon>
        <taxon>Gammaproteobacteria</taxon>
        <taxon>Lysobacterales</taxon>
        <taxon>Rhodanobacteraceae</taxon>
        <taxon>Tahibacter</taxon>
    </lineage>
</organism>
<sequence>MRRLALLLSAVLLSVSVQAQAPPRELPPESIPPVLRDWRGWVMKGWEHYACPMITIPGEAMSATHCAWPGKLTLDARADGVDFAQQWRVEAPAWVAMPGSEDYWPQDVQANGQPVPVLNHDDQPMVHLAAGTYAIKGRIHWVQRPQQLEVPETVALVELRVDGKVVTPLERQGESLTLGRGEVAEPEADAMSVEVFRKLTDSLPAQLETRLVLKVSGQAREETVGPALPAGFVATSLTGDIPARLDSEGQLHLQVQPGTRQVVLQSRATAPLTQVTRPATQDPWPAQEVWSFQAENWRRVVGASSDQPIDPAQSGVPGEWRGLPAFAMNADTALTLEERSRGLSEDNANRLTLSRQVWMQFDGAAMYAKDTVQGTLRRDWRMDVAAPYLLERAESGGAGLLVTRPAKGGERTGVELRQVNVDMQAGVRIAKGGGELPVAGWEQSFDAISWSLRLPNGYRLLAAPGADQARGSWISRWTLLDVFLVAIVALLIGRLLGWVGAAIGLGYLVFGYHEYGSPIWTLLGAAMLTLLARALPVGRLQNTATLLGRLCLVMLALISLPFAAAQLRYALYPQLERGYVAAVPVADQLMGMLANQAEAPMAAGIPMDAPVQQYAEEEATPMSVPAPPPAPAAPPAPVAEGVPQAKGDQSLDKVEVTGSRIRRAAEAVGSSVQTRMAKPKAMPVQRYAKNTVIQAGRGEPSWNYGQVYSLTWSGPVLPEQKVRLVIAPPWVVRPLRVIMVLLLAWTIATLARRLFAGIRRTGTPVAAASASLAMALALGASLFAPVPARAQEIPNDALLQQLRERLTEAPRCAPGCGFAARADVKASDDSLELALEIHAGERIAVPFPGGDRSLALAELRIDGQPLEHVANHEGHALIAVPRGVHRVWARYAVVESDQISLSFPLPPAHVRLDLGGWQADGVSENRLLGDTLTLNRERTAAAGPARGVAQQFPPYVRIERTLVIDLEWRVSTRVWRLAPSEGGFSVSVPLVEGEQVTTPDTKVENGKVIASFDADSSSVAWESTLSRRDAVTLAAPTLGDRAEVWKVVLSPTWHGEFAGLPQSPVAHSTDQWVHEFHPLPEEKLTVTLTRPEAVAGKSVAIDEVTLQTAAGRRAVDSTLELVLRGTQGGEHGIGLPAGSELLSVTMDGAVVNLQPRDNRLSLPLSPGVKRYRITVRQAQEMGLRSRTPTFDLGLPSANVRLALTLPDDRWVLFTWGPKMGPAVLYWGELVVMALLAFGLARTRRTPLTLWHWLLLGWGFSTASWFALALVAAWLFAMDWRSRNQPVSGALFNLAQVGLAFLTVIALVCAVGGVWTGLLGDPDMSVTGNGSWARSLRWFADQSEGILPGAGALTLPIWLFRVAMLAWALWMAYALTRWLRWAFNAWSNGGYWRSRPAPLPKPPRHVEETPVAPESPAPSGDATP</sequence>
<proteinExistence type="predicted"/>
<feature type="region of interest" description="Disordered" evidence="1">
    <location>
        <begin position="1397"/>
        <end position="1423"/>
    </location>
</feature>
<feature type="transmembrane region" description="Helical" evidence="2">
    <location>
        <begin position="763"/>
        <end position="784"/>
    </location>
</feature>
<reference evidence="4" key="1">
    <citation type="submission" date="2022-09" db="EMBL/GenBank/DDBJ databases">
        <title>Tahibacter sp. nov., isolated from a fresh water.</title>
        <authorList>
            <person name="Baek J.H."/>
            <person name="Lee J.K."/>
            <person name="Kim J.M."/>
            <person name="Jeon C.O."/>
        </authorList>
    </citation>
    <scope>NUCLEOTIDE SEQUENCE</scope>
    <source>
        <strain evidence="4">W38</strain>
    </source>
</reference>
<feature type="transmembrane region" description="Helical" evidence="2">
    <location>
        <begin position="1252"/>
        <end position="1277"/>
    </location>
</feature>
<evidence type="ECO:0000313" key="4">
    <source>
        <dbReference type="EMBL" id="UXI69397.1"/>
    </source>
</evidence>
<keyword evidence="5" id="KW-1185">Reference proteome</keyword>
<dbReference type="RefSeq" id="WP_261696352.1">
    <property type="nucleotide sequence ID" value="NZ_CP104694.1"/>
</dbReference>
<evidence type="ECO:0000256" key="1">
    <source>
        <dbReference type="SAM" id="MobiDB-lite"/>
    </source>
</evidence>
<protein>
    <submittedName>
        <fullName evidence="4">Uncharacterized protein</fullName>
    </submittedName>
</protein>
<feature type="transmembrane region" description="Helical" evidence="2">
    <location>
        <begin position="1356"/>
        <end position="1374"/>
    </location>
</feature>
<keyword evidence="2" id="KW-0472">Membrane</keyword>
<feature type="transmembrane region" description="Helical" evidence="2">
    <location>
        <begin position="1289"/>
        <end position="1314"/>
    </location>
</feature>
<feature type="transmembrane region" description="Helical" evidence="2">
    <location>
        <begin position="1222"/>
        <end position="1240"/>
    </location>
</feature>
<keyword evidence="3" id="KW-0732">Signal</keyword>
<feature type="compositionally biased region" description="Pro residues" evidence="1">
    <location>
        <begin position="624"/>
        <end position="637"/>
    </location>
</feature>
<evidence type="ECO:0000256" key="2">
    <source>
        <dbReference type="SAM" id="Phobius"/>
    </source>
</evidence>
<dbReference type="Proteomes" id="UP001064632">
    <property type="component" value="Chromosome"/>
</dbReference>
<evidence type="ECO:0000313" key="5">
    <source>
        <dbReference type="Proteomes" id="UP001064632"/>
    </source>
</evidence>
<keyword evidence="2" id="KW-1133">Transmembrane helix</keyword>
<feature type="transmembrane region" description="Helical" evidence="2">
    <location>
        <begin position="730"/>
        <end position="751"/>
    </location>
</feature>
<feature type="transmembrane region" description="Helical" evidence="2">
    <location>
        <begin position="547"/>
        <end position="567"/>
    </location>
</feature>
<feature type="transmembrane region" description="Helical" evidence="2">
    <location>
        <begin position="482"/>
        <end position="510"/>
    </location>
</feature>
<keyword evidence="2" id="KW-0812">Transmembrane</keyword>
<feature type="region of interest" description="Disordered" evidence="1">
    <location>
        <begin position="616"/>
        <end position="652"/>
    </location>
</feature>
<feature type="chain" id="PRO_5046015122" evidence="3">
    <location>
        <begin position="22"/>
        <end position="1423"/>
    </location>
</feature>
<feature type="transmembrane region" description="Helical" evidence="2">
    <location>
        <begin position="517"/>
        <end position="535"/>
    </location>
</feature>
<accession>A0ABY6BIS2</accession>